<comment type="caution">
    <text evidence="2">The sequence shown here is derived from an EMBL/GenBank/DDBJ whole genome shotgun (WGS) entry which is preliminary data.</text>
</comment>
<feature type="signal peptide" evidence="1">
    <location>
        <begin position="1"/>
        <end position="23"/>
    </location>
</feature>
<reference evidence="2" key="1">
    <citation type="submission" date="2020-12" db="EMBL/GenBank/DDBJ databases">
        <title>Bacterial taxonomy.</title>
        <authorList>
            <person name="Pan X."/>
        </authorList>
    </citation>
    <scope>NUCLEOTIDE SEQUENCE</scope>
    <source>
        <strain evidence="2">M0105</strain>
    </source>
</reference>
<keyword evidence="3" id="KW-1185">Reference proteome</keyword>
<feature type="chain" id="PRO_5035253063" evidence="1">
    <location>
        <begin position="24"/>
        <end position="177"/>
    </location>
</feature>
<evidence type="ECO:0000256" key="1">
    <source>
        <dbReference type="SAM" id="SignalP"/>
    </source>
</evidence>
<gene>
    <name evidence="2" type="ORF">H0I76_01610</name>
</gene>
<evidence type="ECO:0000313" key="2">
    <source>
        <dbReference type="EMBL" id="MBK0397872.1"/>
    </source>
</evidence>
<dbReference type="Proteomes" id="UP000655420">
    <property type="component" value="Unassembled WGS sequence"/>
</dbReference>
<name>A0A8J7SCG2_9RHOB</name>
<dbReference type="EMBL" id="JAEHHL010000001">
    <property type="protein sequence ID" value="MBK0397872.1"/>
    <property type="molecule type" value="Genomic_DNA"/>
</dbReference>
<dbReference type="Pfam" id="PF06776">
    <property type="entry name" value="IalB"/>
    <property type="match status" value="1"/>
</dbReference>
<evidence type="ECO:0000313" key="3">
    <source>
        <dbReference type="Proteomes" id="UP000655420"/>
    </source>
</evidence>
<dbReference type="AlphaFoldDB" id="A0A8J7SCG2"/>
<organism evidence="2 3">
    <name type="scientific">Thermohalobaculum xanthum</name>
    <dbReference type="NCBI Taxonomy" id="2753746"/>
    <lineage>
        <taxon>Bacteria</taxon>
        <taxon>Pseudomonadati</taxon>
        <taxon>Pseudomonadota</taxon>
        <taxon>Alphaproteobacteria</taxon>
        <taxon>Rhodobacterales</taxon>
        <taxon>Paracoccaceae</taxon>
        <taxon>Thermohalobaculum</taxon>
    </lineage>
</organism>
<dbReference type="InterPro" id="IPR038696">
    <property type="entry name" value="IalB_sf"/>
</dbReference>
<protein>
    <submittedName>
        <fullName evidence="2">Invasion associated locus B family protein</fullName>
    </submittedName>
</protein>
<accession>A0A8J7SCG2</accession>
<sequence>MRLLTTLAAATLVAAGLNSASLAQQGQPKEVEKTTHGDWSVRCLEGTDDCRITQIGKNANGQDALLVSLQRISGAKTQNGAAIPAALQVQAPLGVLIPYGVRLKIDDGETAPLGITRCLPIGCVAGAPMTDEAVSLMKKGTTANFSYVLQNETVIKISLKGFTKAYESLTPLPRPTQ</sequence>
<dbReference type="RefSeq" id="WP_200606128.1">
    <property type="nucleotide sequence ID" value="NZ_JAEHHL010000001.1"/>
</dbReference>
<keyword evidence="1" id="KW-0732">Signal</keyword>
<dbReference type="Gene3D" id="2.60.40.1880">
    <property type="entry name" value="Invasion associated locus B (IalB) protein"/>
    <property type="match status" value="1"/>
</dbReference>
<proteinExistence type="predicted"/>
<dbReference type="InterPro" id="IPR010642">
    <property type="entry name" value="Invasion_prot_B"/>
</dbReference>